<evidence type="ECO:0000313" key="2">
    <source>
        <dbReference type="EMBL" id="KAK1427828.1"/>
    </source>
</evidence>
<name>A0AAD8KRT3_TARER</name>
<reference evidence="2" key="1">
    <citation type="journal article" date="2023" name="bioRxiv">
        <title>Improved chromosome-level genome assembly for marigold (Tagetes erecta).</title>
        <authorList>
            <person name="Jiang F."/>
            <person name="Yuan L."/>
            <person name="Wang S."/>
            <person name="Wang H."/>
            <person name="Xu D."/>
            <person name="Wang A."/>
            <person name="Fan W."/>
        </authorList>
    </citation>
    <scope>NUCLEOTIDE SEQUENCE</scope>
    <source>
        <strain evidence="2">WSJ</strain>
        <tissue evidence="2">Leaf</tissue>
    </source>
</reference>
<feature type="region of interest" description="Disordered" evidence="1">
    <location>
        <begin position="1"/>
        <end position="40"/>
    </location>
</feature>
<proteinExistence type="predicted"/>
<organism evidence="2 3">
    <name type="scientific">Tagetes erecta</name>
    <name type="common">African marigold</name>
    <dbReference type="NCBI Taxonomy" id="13708"/>
    <lineage>
        <taxon>Eukaryota</taxon>
        <taxon>Viridiplantae</taxon>
        <taxon>Streptophyta</taxon>
        <taxon>Embryophyta</taxon>
        <taxon>Tracheophyta</taxon>
        <taxon>Spermatophyta</taxon>
        <taxon>Magnoliopsida</taxon>
        <taxon>eudicotyledons</taxon>
        <taxon>Gunneridae</taxon>
        <taxon>Pentapetalae</taxon>
        <taxon>asterids</taxon>
        <taxon>campanulids</taxon>
        <taxon>Asterales</taxon>
        <taxon>Asteraceae</taxon>
        <taxon>Asteroideae</taxon>
        <taxon>Heliantheae alliance</taxon>
        <taxon>Tageteae</taxon>
        <taxon>Tagetes</taxon>
    </lineage>
</organism>
<dbReference type="InterPro" id="IPR032567">
    <property type="entry name" value="RTL1-rel"/>
</dbReference>
<comment type="caution">
    <text evidence="2">The sequence shown here is derived from an EMBL/GenBank/DDBJ whole genome shotgun (WGS) entry which is preliminary data.</text>
</comment>
<evidence type="ECO:0000313" key="3">
    <source>
        <dbReference type="Proteomes" id="UP001229421"/>
    </source>
</evidence>
<dbReference type="InterPro" id="IPR021109">
    <property type="entry name" value="Peptidase_aspartic_dom_sf"/>
</dbReference>
<gene>
    <name evidence="2" type="ORF">QVD17_16525</name>
</gene>
<evidence type="ECO:0000256" key="1">
    <source>
        <dbReference type="SAM" id="MobiDB-lite"/>
    </source>
</evidence>
<dbReference type="AlphaFoldDB" id="A0AAD8KRT3"/>
<dbReference type="PANTHER" id="PTHR15503:SF42">
    <property type="entry name" value="ZINC FINGER, CCHC-TYPE, RETROTRANSPOSON GAG DOMAIN, ASPARTIC PEPTIDASE DOMAIN PROTEIN-RELATED"/>
    <property type="match status" value="1"/>
</dbReference>
<sequence length="388" mass="43110">MAPKRVTRSSAEAANAKATKALEGKRMRKPARKNDETDPEIEAEVVPASELGQNLKDAIAHEVHQVLIDVMPAVLKEMMKEMNEAEKIKPAKKGVEGDEGRKYDNKRVKVEAKQAMVRNQNGSDNCENVANPTRGNVGWGQDCVTSVGSRAIVPLNVRRLLNAADVEGGEEGARGRFSFDVILGMDWLSKFDANIGCRERVVRLKAPDGSPVTVYGDQERCRGGTETDVRCTDSCNFPDVFTEDLPGTPPGREIEFQVDLMLEAQPVAKAPYRLAPSEMKELMTQLKELLDKGFIRPSTSPWGAPNEGDDACHWKEVLEMLQKEKLYAKFSKCAFWFLGDVINHEGIMVGPSKIEAVMKWEIPKTPSEIHSFLGWRVIIEDSSEISPE</sequence>
<dbReference type="Proteomes" id="UP001229421">
    <property type="component" value="Unassembled WGS sequence"/>
</dbReference>
<dbReference type="Pfam" id="PF08284">
    <property type="entry name" value="RVP_2"/>
    <property type="match status" value="1"/>
</dbReference>
<dbReference type="Gene3D" id="2.40.70.10">
    <property type="entry name" value="Acid Proteases"/>
    <property type="match status" value="1"/>
</dbReference>
<accession>A0AAD8KRT3</accession>
<keyword evidence="3" id="KW-1185">Reference proteome</keyword>
<dbReference type="SUPFAM" id="SSF56672">
    <property type="entry name" value="DNA/RNA polymerases"/>
    <property type="match status" value="1"/>
</dbReference>
<dbReference type="InterPro" id="IPR043502">
    <property type="entry name" value="DNA/RNA_pol_sf"/>
</dbReference>
<dbReference type="PANTHER" id="PTHR15503">
    <property type="entry name" value="LDOC1 RELATED"/>
    <property type="match status" value="1"/>
</dbReference>
<protein>
    <recommendedName>
        <fullName evidence="4">Reverse transcriptase domain-containing protein</fullName>
    </recommendedName>
</protein>
<dbReference type="Gene3D" id="3.10.10.10">
    <property type="entry name" value="HIV Type 1 Reverse Transcriptase, subunit A, domain 1"/>
    <property type="match status" value="1"/>
</dbReference>
<dbReference type="EMBL" id="JAUHHV010000004">
    <property type="protein sequence ID" value="KAK1427828.1"/>
    <property type="molecule type" value="Genomic_DNA"/>
</dbReference>
<evidence type="ECO:0008006" key="4">
    <source>
        <dbReference type="Google" id="ProtNLM"/>
    </source>
</evidence>